<evidence type="ECO:0000256" key="1">
    <source>
        <dbReference type="SAM" id="MobiDB-lite"/>
    </source>
</evidence>
<keyword evidence="3" id="KW-1185">Reference proteome</keyword>
<dbReference type="EMBL" id="DF849000">
    <property type="protein sequence ID" value="GAT55387.1"/>
    <property type="molecule type" value="Genomic_DNA"/>
</dbReference>
<evidence type="ECO:0008006" key="4">
    <source>
        <dbReference type="Google" id="ProtNLM"/>
    </source>
</evidence>
<accession>A0ABQ0LXS9</accession>
<dbReference type="SUPFAM" id="SSF81383">
    <property type="entry name" value="F-box domain"/>
    <property type="match status" value="1"/>
</dbReference>
<organism evidence="2 3">
    <name type="scientific">Mycena chlorophos</name>
    <name type="common">Agaric fungus</name>
    <name type="synonym">Agaricus chlorophos</name>
    <dbReference type="NCBI Taxonomy" id="658473"/>
    <lineage>
        <taxon>Eukaryota</taxon>
        <taxon>Fungi</taxon>
        <taxon>Dikarya</taxon>
        <taxon>Basidiomycota</taxon>
        <taxon>Agaricomycotina</taxon>
        <taxon>Agaricomycetes</taxon>
        <taxon>Agaricomycetidae</taxon>
        <taxon>Agaricales</taxon>
        <taxon>Marasmiineae</taxon>
        <taxon>Mycenaceae</taxon>
        <taxon>Mycena</taxon>
    </lineage>
</organism>
<sequence>MFVGWFSPNNWGESSVNGVADSIKDQPVPSSGSSTANSNLGRRDRHCLRHSGNRRQALRKSTHFRMSSSPISFLYIDAQAAVKLCGAALPLLVLMASIGARGPQALLPTEIWEHVFSFLSLEASEPSVLSYAPTCRTFCHLASRLQLSRNGFSPETLLQERVDFSDAELSALAYHTPPDFNLAAKEMRCVLAERDGMMRGTRALRSVVASTRELRSLEIDFELDPFLAPRVDGIRETIFECVSGALADLASRVDGPTFVVLTGEIFSCRPGDILLWKLHDFRYHPALPWLARRQNPQPTEYPTDFRRSTYHDGSFGSLPTLRQLHSLSLTLVDDKFSILMLNPADMIYFRLGRWHSGGHPAVEPYVPALLRRLQLPELRALCVYGESIDASALTQFLSAHDKLEMLDYHAPAKDWWKRTSPDPTRSLLESQSITHPELSTIRLCTAHFRTTAGHILPDLVKSPKLSFVEILFSATTRGERAAQMLVDIQSLANRPVGLGYRTITLNLVDSETFGWDFKGHGQTLRRRLRRRLPRGVIDIKQPPSEEDLFWALTTTALSLAPTLQCVSTVWVAPLTYNTARRMLPWLGLLPALTHLSFGFTVKYLNKSGLRWEESYVEGKSRNGKVRIWRKKKTRKEIEEDVVEFMDQVVKKGLPGLPSIVHVVWD</sequence>
<dbReference type="CDD" id="cd09917">
    <property type="entry name" value="F-box_SF"/>
    <property type="match status" value="1"/>
</dbReference>
<dbReference type="InterPro" id="IPR036047">
    <property type="entry name" value="F-box-like_dom_sf"/>
</dbReference>
<feature type="compositionally biased region" description="Polar residues" evidence="1">
    <location>
        <begin position="28"/>
        <end position="40"/>
    </location>
</feature>
<reference evidence="2" key="1">
    <citation type="submission" date="2014-09" db="EMBL/GenBank/DDBJ databases">
        <title>Genome sequence of the luminous mushroom Mycena chlorophos for searching fungal bioluminescence genes.</title>
        <authorList>
            <person name="Tanaka Y."/>
            <person name="Kasuga D."/>
            <person name="Oba Y."/>
            <person name="Hase S."/>
            <person name="Sato K."/>
            <person name="Oba Y."/>
            <person name="Sakakibara Y."/>
        </authorList>
    </citation>
    <scope>NUCLEOTIDE SEQUENCE</scope>
</reference>
<name>A0ABQ0LXS9_MYCCL</name>
<dbReference type="Proteomes" id="UP000815677">
    <property type="component" value="Unassembled WGS sequence"/>
</dbReference>
<proteinExistence type="predicted"/>
<protein>
    <recommendedName>
        <fullName evidence="4">F-box domain-containing protein</fullName>
    </recommendedName>
</protein>
<evidence type="ECO:0000313" key="3">
    <source>
        <dbReference type="Proteomes" id="UP000815677"/>
    </source>
</evidence>
<feature type="region of interest" description="Disordered" evidence="1">
    <location>
        <begin position="17"/>
        <end position="45"/>
    </location>
</feature>
<evidence type="ECO:0000313" key="2">
    <source>
        <dbReference type="EMBL" id="GAT55387.1"/>
    </source>
</evidence>
<gene>
    <name evidence="2" type="ORF">MCHLO_12165</name>
</gene>